<dbReference type="InterPro" id="IPR000683">
    <property type="entry name" value="Gfo/Idh/MocA-like_OxRdtase_N"/>
</dbReference>
<dbReference type="eggNOG" id="KOG2741">
    <property type="taxonomic scope" value="Eukaryota"/>
</dbReference>
<dbReference type="Gene3D" id="3.30.360.10">
    <property type="entry name" value="Dihydrodipicolinate Reductase, domain 2"/>
    <property type="match status" value="1"/>
</dbReference>
<proteinExistence type="inferred from homology"/>
<organism evidence="8 9">
    <name type="scientific">Pestalotiopsis fici (strain W106-1 / CGMCC3.15140)</name>
    <dbReference type="NCBI Taxonomy" id="1229662"/>
    <lineage>
        <taxon>Eukaryota</taxon>
        <taxon>Fungi</taxon>
        <taxon>Dikarya</taxon>
        <taxon>Ascomycota</taxon>
        <taxon>Pezizomycotina</taxon>
        <taxon>Sordariomycetes</taxon>
        <taxon>Xylariomycetidae</taxon>
        <taxon>Amphisphaeriales</taxon>
        <taxon>Sporocadaceae</taxon>
        <taxon>Pestalotiopsis</taxon>
    </lineage>
</organism>
<evidence type="ECO:0000256" key="4">
    <source>
        <dbReference type="ARBA" id="ARBA00042988"/>
    </source>
</evidence>
<dbReference type="InterPro" id="IPR055170">
    <property type="entry name" value="GFO_IDH_MocA-like_dom"/>
</dbReference>
<dbReference type="SUPFAM" id="SSF51735">
    <property type="entry name" value="NAD(P)-binding Rossmann-fold domains"/>
    <property type="match status" value="1"/>
</dbReference>
<feature type="domain" description="GFO/IDH/MocA-like oxidoreductase" evidence="7">
    <location>
        <begin position="148"/>
        <end position="287"/>
    </location>
</feature>
<comment type="similarity">
    <text evidence="1">Belongs to the Gfo/Idh/MocA family.</text>
</comment>
<dbReference type="Pfam" id="PF01408">
    <property type="entry name" value="GFO_IDH_MocA"/>
    <property type="match status" value="1"/>
</dbReference>
<dbReference type="HOGENOM" id="CLU_023194_7_2_1"/>
<dbReference type="Proteomes" id="UP000030651">
    <property type="component" value="Unassembled WGS sequence"/>
</dbReference>
<dbReference type="InParanoid" id="W3XEV7"/>
<dbReference type="InterPro" id="IPR050984">
    <property type="entry name" value="Gfo/Idh/MocA_domain"/>
</dbReference>
<evidence type="ECO:0000256" key="5">
    <source>
        <dbReference type="ARBA" id="ARBA00049233"/>
    </source>
</evidence>
<evidence type="ECO:0000313" key="9">
    <source>
        <dbReference type="Proteomes" id="UP000030651"/>
    </source>
</evidence>
<evidence type="ECO:0000259" key="7">
    <source>
        <dbReference type="Pfam" id="PF22725"/>
    </source>
</evidence>
<comment type="catalytic activity">
    <reaction evidence="5">
        <text>D-xylose + NADP(+) = D-xylono-1,5-lactone + NADPH + H(+)</text>
        <dbReference type="Rhea" id="RHEA:22000"/>
        <dbReference type="ChEBI" id="CHEBI:15378"/>
        <dbReference type="ChEBI" id="CHEBI:15867"/>
        <dbReference type="ChEBI" id="CHEBI:53455"/>
        <dbReference type="ChEBI" id="CHEBI:57783"/>
        <dbReference type="ChEBI" id="CHEBI:58349"/>
        <dbReference type="EC" id="1.1.1.179"/>
    </reaction>
</comment>
<dbReference type="InterPro" id="IPR036291">
    <property type="entry name" value="NAD(P)-bd_dom_sf"/>
</dbReference>
<keyword evidence="9" id="KW-1185">Reference proteome</keyword>
<evidence type="ECO:0000256" key="3">
    <source>
        <dbReference type="ARBA" id="ARBA00038984"/>
    </source>
</evidence>
<dbReference type="RefSeq" id="XP_007829430.1">
    <property type="nucleotide sequence ID" value="XM_007831239.1"/>
</dbReference>
<gene>
    <name evidence="8" type="ORF">PFICI_02658</name>
</gene>
<evidence type="ECO:0000313" key="8">
    <source>
        <dbReference type="EMBL" id="ETS84633.1"/>
    </source>
</evidence>
<feature type="domain" description="Gfo/Idh/MocA-like oxidoreductase N-terminal" evidence="6">
    <location>
        <begin position="7"/>
        <end position="134"/>
    </location>
</feature>
<dbReference type="Pfam" id="PF22725">
    <property type="entry name" value="GFO_IDH_MocA_C3"/>
    <property type="match status" value="1"/>
</dbReference>
<reference evidence="9" key="1">
    <citation type="journal article" date="2015" name="BMC Genomics">
        <title>Genomic and transcriptomic analysis of the endophytic fungus Pestalotiopsis fici reveals its lifestyle and high potential for synthesis of natural products.</title>
        <authorList>
            <person name="Wang X."/>
            <person name="Zhang X."/>
            <person name="Liu L."/>
            <person name="Xiang M."/>
            <person name="Wang W."/>
            <person name="Sun X."/>
            <person name="Che Y."/>
            <person name="Guo L."/>
            <person name="Liu G."/>
            <person name="Guo L."/>
            <person name="Wang C."/>
            <person name="Yin W.B."/>
            <person name="Stadler M."/>
            <person name="Zhang X."/>
            <person name="Liu X."/>
        </authorList>
    </citation>
    <scope>NUCLEOTIDE SEQUENCE [LARGE SCALE GENOMIC DNA]</scope>
    <source>
        <strain evidence="9">W106-1 / CGMCC3.15140</strain>
    </source>
</reference>
<evidence type="ECO:0000256" key="1">
    <source>
        <dbReference type="ARBA" id="ARBA00010928"/>
    </source>
</evidence>
<dbReference type="OMA" id="IYVREQI"/>
<dbReference type="PANTHER" id="PTHR22604:SF115">
    <property type="entry name" value="DIHYDRODIOL DEHYDROGENASE, PUTATIVE (AFU_ORTHOLOGUE AFUA_1G07520)-RELATED"/>
    <property type="match status" value="1"/>
</dbReference>
<sequence length="324" mass="35828">MAPKVVRWGILATGNIAQTFAKDLLVDPATRNVHDIKHTIVSVASASGAARAEQFLKDVEAPQTAKGYGTYEELVNDDEVDIVYVATPHSHHYQNVRLCLESGKPVLCEKAFTVNAMQAKELVQLARVKNLFLMEAMWTRYFPLSIYVRETITSGRLGTVIRVYADNSLNLKPHESFPKESRMVNPNLAGGGLLDMGIYSLTWIFQTLYTTQPSDTRKTPDVQSALRKYEPTGVDETSTILLTFPRDSESGGDMHGISTTSFMVSNDSDGKNTSGPAVRIHGRDGELQVWPPLWRPTRTRLILADGTVEDKTFSIPGPGKGSNW</sequence>
<dbReference type="OrthoDB" id="2129491at2759"/>
<dbReference type="KEGG" id="pfy:PFICI_02658"/>
<name>W3XEV7_PESFW</name>
<keyword evidence="2" id="KW-0560">Oxidoreductase</keyword>
<dbReference type="Gene3D" id="3.40.50.720">
    <property type="entry name" value="NAD(P)-binding Rossmann-like Domain"/>
    <property type="match status" value="1"/>
</dbReference>
<dbReference type="STRING" id="1229662.W3XEV7"/>
<dbReference type="SUPFAM" id="SSF55347">
    <property type="entry name" value="Glyceraldehyde-3-phosphate dehydrogenase-like, C-terminal domain"/>
    <property type="match status" value="1"/>
</dbReference>
<protein>
    <recommendedName>
        <fullName evidence="3">D-xylose 1-dehydrogenase (NADP(+), D-xylono-1,5-lactone-forming)</fullName>
        <ecNumber evidence="3">1.1.1.179</ecNumber>
    </recommendedName>
    <alternativeName>
        <fullName evidence="4">D-xylose-NADP dehydrogenase</fullName>
    </alternativeName>
</protein>
<evidence type="ECO:0000256" key="2">
    <source>
        <dbReference type="ARBA" id="ARBA00023002"/>
    </source>
</evidence>
<dbReference type="PANTHER" id="PTHR22604">
    <property type="entry name" value="OXIDOREDUCTASES"/>
    <property type="match status" value="1"/>
</dbReference>
<dbReference type="GeneID" id="19267671"/>
<dbReference type="EC" id="1.1.1.179" evidence="3"/>
<evidence type="ECO:0000259" key="6">
    <source>
        <dbReference type="Pfam" id="PF01408"/>
    </source>
</evidence>
<dbReference type="EMBL" id="KI912110">
    <property type="protein sequence ID" value="ETS84633.1"/>
    <property type="molecule type" value="Genomic_DNA"/>
</dbReference>
<dbReference type="GO" id="GO:0047837">
    <property type="term" value="F:D-xylose 1-dehydrogenase (NADP+) activity"/>
    <property type="evidence" value="ECO:0007669"/>
    <property type="project" value="UniProtKB-EC"/>
</dbReference>
<accession>W3XEV7</accession>
<dbReference type="GO" id="GO:0000166">
    <property type="term" value="F:nucleotide binding"/>
    <property type="evidence" value="ECO:0007669"/>
    <property type="project" value="InterPro"/>
</dbReference>
<dbReference type="AlphaFoldDB" id="W3XEV7"/>